<feature type="domain" description="Histidine kinase" evidence="13">
    <location>
        <begin position="322"/>
        <end position="525"/>
    </location>
</feature>
<dbReference type="InterPro" id="IPR050351">
    <property type="entry name" value="BphY/WalK/GraS-like"/>
</dbReference>
<evidence type="ECO:0000256" key="12">
    <source>
        <dbReference type="SAM" id="Phobius"/>
    </source>
</evidence>
<dbReference type="InterPro" id="IPR003594">
    <property type="entry name" value="HATPase_dom"/>
</dbReference>
<dbReference type="InterPro" id="IPR004010">
    <property type="entry name" value="Double_Cache_2"/>
</dbReference>
<dbReference type="GO" id="GO:0016036">
    <property type="term" value="P:cellular response to phosphate starvation"/>
    <property type="evidence" value="ECO:0007669"/>
    <property type="project" value="TreeGrafter"/>
</dbReference>
<feature type="transmembrane region" description="Helical" evidence="12">
    <location>
        <begin position="213"/>
        <end position="235"/>
    </location>
</feature>
<dbReference type="PANTHER" id="PTHR45453:SF1">
    <property type="entry name" value="PHOSPHATE REGULON SENSOR PROTEIN PHOR"/>
    <property type="match status" value="1"/>
</dbReference>
<dbReference type="GO" id="GO:0004721">
    <property type="term" value="F:phosphoprotein phosphatase activity"/>
    <property type="evidence" value="ECO:0007669"/>
    <property type="project" value="TreeGrafter"/>
</dbReference>
<organism evidence="14">
    <name type="scientific">uncultured Sulfurovum sp</name>
    <dbReference type="NCBI Taxonomy" id="269237"/>
    <lineage>
        <taxon>Bacteria</taxon>
        <taxon>Pseudomonadati</taxon>
        <taxon>Campylobacterota</taxon>
        <taxon>Epsilonproteobacteria</taxon>
        <taxon>Campylobacterales</taxon>
        <taxon>Sulfurovaceae</taxon>
        <taxon>Sulfurovum</taxon>
        <taxon>environmental samples</taxon>
    </lineage>
</organism>
<dbReference type="AlphaFoldDB" id="A0A6S6TV53"/>
<dbReference type="Gene3D" id="3.30.565.10">
    <property type="entry name" value="Histidine kinase-like ATPase, C-terminal domain"/>
    <property type="match status" value="1"/>
</dbReference>
<keyword evidence="4" id="KW-1003">Cell membrane</keyword>
<comment type="subcellular location">
    <subcellularLocation>
        <location evidence="2">Cell membrane</location>
        <topology evidence="2">Multi-pass membrane protein</topology>
    </subcellularLocation>
</comment>
<dbReference type="CDD" id="cd00082">
    <property type="entry name" value="HisKA"/>
    <property type="match status" value="1"/>
</dbReference>
<keyword evidence="9 12" id="KW-1133">Transmembrane helix</keyword>
<keyword evidence="8" id="KW-0418">Kinase</keyword>
<evidence type="ECO:0000256" key="7">
    <source>
        <dbReference type="ARBA" id="ARBA00022692"/>
    </source>
</evidence>
<keyword evidence="7 12" id="KW-0812">Transmembrane</keyword>
<sequence>MMKLFQNKTITYIHMVVMSIMLVFVLIFISIVIYQEYNQFEKEASELREFYIQKQKNTVKFDVNRVLKFIQHKYANRDPSIDEKTLKRRLIETIENLYGREDGTGYIFIYEFSGLKISDPVWPYDIGENLYNLKDINGVQVIKELIDVAKAGDEGFVEYTWRKPTSEYDSLKVSHAKAFEPWQWMIGTGIYLNEVEKLIDADKEALKDRLLRYIMEILSLSIILFSISLIGIVVINRIISRELNIFSKFFQKASKSYVLIDDNEIYLQRFKFMVRYINSMVKEIHSKKDKVEEMNLLLEKKVEKKTEDLKHLVQMQDSFIKHSIHEINTPLAVIITHLDIFKMKYGENRYLSKIEAGTKMIANIYDDLSYMVKKDRFVYEKENINFSEFLQSRIAFFEEIALGNKHTIDVKIADEMICHFNKIELQRIVDNNLSNAIKYARKGTEIKVEVHKEMNRTVLQFKTYSKKIEDTKRIFEAFHQEEDLQGGFGLGLEIVGSICQKNGVEIDVESDEMMTIFSYIFKRRVL</sequence>
<name>A0A6S6TV53_9BACT</name>
<evidence type="ECO:0000256" key="4">
    <source>
        <dbReference type="ARBA" id="ARBA00022475"/>
    </source>
</evidence>
<evidence type="ECO:0000256" key="11">
    <source>
        <dbReference type="ARBA" id="ARBA00023136"/>
    </source>
</evidence>
<dbReference type="SMART" id="SM00387">
    <property type="entry name" value="HATPase_c"/>
    <property type="match status" value="1"/>
</dbReference>
<evidence type="ECO:0000313" key="14">
    <source>
        <dbReference type="EMBL" id="CAA6824592.1"/>
    </source>
</evidence>
<dbReference type="InterPro" id="IPR003661">
    <property type="entry name" value="HisK_dim/P_dom"/>
</dbReference>
<dbReference type="InterPro" id="IPR033480">
    <property type="entry name" value="sCache_2"/>
</dbReference>
<evidence type="ECO:0000256" key="2">
    <source>
        <dbReference type="ARBA" id="ARBA00004651"/>
    </source>
</evidence>
<proteinExistence type="predicted"/>
<dbReference type="InterPro" id="IPR036890">
    <property type="entry name" value="HATPase_C_sf"/>
</dbReference>
<keyword evidence="10" id="KW-0902">Two-component regulatory system</keyword>
<protein>
    <recommendedName>
        <fullName evidence="3">histidine kinase</fullName>
        <ecNumber evidence="3">2.7.13.3</ecNumber>
    </recommendedName>
</protein>
<evidence type="ECO:0000256" key="9">
    <source>
        <dbReference type="ARBA" id="ARBA00022989"/>
    </source>
</evidence>
<evidence type="ECO:0000256" key="10">
    <source>
        <dbReference type="ARBA" id="ARBA00023012"/>
    </source>
</evidence>
<dbReference type="InterPro" id="IPR036097">
    <property type="entry name" value="HisK_dim/P_sf"/>
</dbReference>
<dbReference type="Pfam" id="PF02518">
    <property type="entry name" value="HATPase_c"/>
    <property type="match status" value="1"/>
</dbReference>
<keyword evidence="5" id="KW-0597">Phosphoprotein</keyword>
<gene>
    <name evidence="14" type="ORF">HELGO_WM24581</name>
</gene>
<dbReference type="GO" id="GO:0005886">
    <property type="term" value="C:plasma membrane"/>
    <property type="evidence" value="ECO:0007669"/>
    <property type="project" value="UniProtKB-SubCell"/>
</dbReference>
<reference evidence="14" key="1">
    <citation type="submission" date="2020-01" db="EMBL/GenBank/DDBJ databases">
        <authorList>
            <person name="Meier V. D."/>
            <person name="Meier V D."/>
        </authorList>
    </citation>
    <scope>NUCLEOTIDE SEQUENCE</scope>
    <source>
        <strain evidence="14">HLG_WM_MAG_03</strain>
    </source>
</reference>
<dbReference type="Gene3D" id="1.10.287.130">
    <property type="match status" value="1"/>
</dbReference>
<dbReference type="Pfam" id="PF08269">
    <property type="entry name" value="dCache_2"/>
    <property type="match status" value="1"/>
</dbReference>
<dbReference type="SMART" id="SM01049">
    <property type="entry name" value="Cache_2"/>
    <property type="match status" value="1"/>
</dbReference>
<dbReference type="PANTHER" id="PTHR45453">
    <property type="entry name" value="PHOSPHATE REGULON SENSOR PROTEIN PHOR"/>
    <property type="match status" value="1"/>
</dbReference>
<dbReference type="SUPFAM" id="SSF55874">
    <property type="entry name" value="ATPase domain of HSP90 chaperone/DNA topoisomerase II/histidine kinase"/>
    <property type="match status" value="1"/>
</dbReference>
<dbReference type="Gene3D" id="3.30.450.20">
    <property type="entry name" value="PAS domain"/>
    <property type="match status" value="1"/>
</dbReference>
<accession>A0A6S6TV53</accession>
<dbReference type="GO" id="GO:0000155">
    <property type="term" value="F:phosphorelay sensor kinase activity"/>
    <property type="evidence" value="ECO:0007669"/>
    <property type="project" value="InterPro"/>
</dbReference>
<evidence type="ECO:0000256" key="1">
    <source>
        <dbReference type="ARBA" id="ARBA00000085"/>
    </source>
</evidence>
<dbReference type="InterPro" id="IPR005467">
    <property type="entry name" value="His_kinase_dom"/>
</dbReference>
<dbReference type="PROSITE" id="PS50109">
    <property type="entry name" value="HIS_KIN"/>
    <property type="match status" value="1"/>
</dbReference>
<feature type="transmembrane region" description="Helical" evidence="12">
    <location>
        <begin position="12"/>
        <end position="34"/>
    </location>
</feature>
<dbReference type="EMBL" id="CACVAR010000372">
    <property type="protein sequence ID" value="CAA6824592.1"/>
    <property type="molecule type" value="Genomic_DNA"/>
</dbReference>
<dbReference type="SMART" id="SM00388">
    <property type="entry name" value="HisKA"/>
    <property type="match status" value="1"/>
</dbReference>
<evidence type="ECO:0000256" key="8">
    <source>
        <dbReference type="ARBA" id="ARBA00022777"/>
    </source>
</evidence>
<dbReference type="SUPFAM" id="SSF47384">
    <property type="entry name" value="Homodimeric domain of signal transducing histidine kinase"/>
    <property type="match status" value="1"/>
</dbReference>
<evidence type="ECO:0000256" key="3">
    <source>
        <dbReference type="ARBA" id="ARBA00012438"/>
    </source>
</evidence>
<evidence type="ECO:0000259" key="13">
    <source>
        <dbReference type="PROSITE" id="PS50109"/>
    </source>
</evidence>
<evidence type="ECO:0000256" key="5">
    <source>
        <dbReference type="ARBA" id="ARBA00022553"/>
    </source>
</evidence>
<evidence type="ECO:0000256" key="6">
    <source>
        <dbReference type="ARBA" id="ARBA00022679"/>
    </source>
</evidence>
<keyword evidence="11 12" id="KW-0472">Membrane</keyword>
<dbReference type="EC" id="2.7.13.3" evidence="3"/>
<keyword evidence="6" id="KW-0808">Transferase</keyword>
<comment type="catalytic activity">
    <reaction evidence="1">
        <text>ATP + protein L-histidine = ADP + protein N-phospho-L-histidine.</text>
        <dbReference type="EC" id="2.7.13.3"/>
    </reaction>
</comment>